<dbReference type="STRING" id="225164.V4A6M9"/>
<reference evidence="5 6" key="1">
    <citation type="journal article" date="2013" name="Nature">
        <title>Insights into bilaterian evolution from three spiralian genomes.</title>
        <authorList>
            <person name="Simakov O."/>
            <person name="Marletaz F."/>
            <person name="Cho S.J."/>
            <person name="Edsinger-Gonzales E."/>
            <person name="Havlak P."/>
            <person name="Hellsten U."/>
            <person name="Kuo D.H."/>
            <person name="Larsson T."/>
            <person name="Lv J."/>
            <person name="Arendt D."/>
            <person name="Savage R."/>
            <person name="Osoegawa K."/>
            <person name="de Jong P."/>
            <person name="Grimwood J."/>
            <person name="Chapman J.A."/>
            <person name="Shapiro H."/>
            <person name="Aerts A."/>
            <person name="Otillar R.P."/>
            <person name="Terry A.Y."/>
            <person name="Boore J.L."/>
            <person name="Grigoriev I.V."/>
            <person name="Lindberg D.R."/>
            <person name="Seaver E.C."/>
            <person name="Weisblat D.A."/>
            <person name="Putnam N.H."/>
            <person name="Rokhsar D.S."/>
        </authorList>
    </citation>
    <scope>NUCLEOTIDE SEQUENCE [LARGE SCALE GENOMIC DNA]</scope>
</reference>
<proteinExistence type="inferred from homology"/>
<feature type="domain" description="Protein HGH1 C-terminal" evidence="4">
    <location>
        <begin position="283"/>
        <end position="336"/>
    </location>
</feature>
<evidence type="ECO:0000256" key="1">
    <source>
        <dbReference type="ARBA" id="ARBA00006712"/>
    </source>
</evidence>
<feature type="domain" description="Protein HGH1 N-terminal" evidence="3">
    <location>
        <begin position="108"/>
        <end position="277"/>
    </location>
</feature>
<dbReference type="EMBL" id="KB201021">
    <property type="protein sequence ID" value="ESO99588.1"/>
    <property type="molecule type" value="Genomic_DNA"/>
</dbReference>
<dbReference type="OrthoDB" id="338814at2759"/>
<dbReference type="SUPFAM" id="SSF48371">
    <property type="entry name" value="ARM repeat"/>
    <property type="match status" value="1"/>
</dbReference>
<dbReference type="Proteomes" id="UP000030746">
    <property type="component" value="Unassembled WGS sequence"/>
</dbReference>
<accession>V4A6M9</accession>
<dbReference type="Gene3D" id="1.25.10.10">
    <property type="entry name" value="Leucine-rich Repeat Variant"/>
    <property type="match status" value="1"/>
</dbReference>
<dbReference type="Pfam" id="PF04063">
    <property type="entry name" value="DUF383"/>
    <property type="match status" value="1"/>
</dbReference>
<dbReference type="HOGENOM" id="CLU_037769_3_0_1"/>
<dbReference type="OMA" id="MCILLTN"/>
<evidence type="ECO:0000313" key="6">
    <source>
        <dbReference type="Proteomes" id="UP000030746"/>
    </source>
</evidence>
<dbReference type="PANTHER" id="PTHR13387:SF9">
    <property type="entry name" value="PROTEIN HGH1 HOMOLOG"/>
    <property type="match status" value="1"/>
</dbReference>
<keyword evidence="6" id="KW-1185">Reference proteome</keyword>
<organism evidence="5 6">
    <name type="scientific">Lottia gigantea</name>
    <name type="common">Giant owl limpet</name>
    <dbReference type="NCBI Taxonomy" id="225164"/>
    <lineage>
        <taxon>Eukaryota</taxon>
        <taxon>Metazoa</taxon>
        <taxon>Spiralia</taxon>
        <taxon>Lophotrochozoa</taxon>
        <taxon>Mollusca</taxon>
        <taxon>Gastropoda</taxon>
        <taxon>Patellogastropoda</taxon>
        <taxon>Lottioidea</taxon>
        <taxon>Lottiidae</taxon>
        <taxon>Lottia</taxon>
    </lineage>
</organism>
<dbReference type="KEGG" id="lgi:LOTGIDRAFT_226261"/>
<evidence type="ECO:0000256" key="2">
    <source>
        <dbReference type="ARBA" id="ARBA00014076"/>
    </source>
</evidence>
<dbReference type="Pfam" id="PF04064">
    <property type="entry name" value="DUF384"/>
    <property type="match status" value="1"/>
</dbReference>
<sequence>MLDEPTKKTLEKEILPFLNKTARTDVKAIALEYFLGMTGTLDGRSFIAQGNVYLEGILSLTTDEHDLIIKDAFFSLTNLATDETTAWKLMNMDKFPNNGIKWLRFSISPENETADVVLSLISNLTRSYKCAEKLVQEISESDDITIEKLVLILCDLEHNKKAKMNYLGTVLMNLTQVPNIRKEITNKDRCIIQRLLPFTEYSASAIRRGGVVGAIRNCCFDSSYHEWLLSDEVDILPRLLLPLAGPEEFDEEDTEKLPDDLQYLPPDKTREPDADIRLLLIETLNQLLATKFGRETFEKKNAYVIMREYHKWEPDRKNNLAIHNVIDVLIGDEPDEGMENLQNVEIPPDIQEKFIKEDKEMEKQLIVEEDRASKSDNKT</sequence>
<dbReference type="InterPro" id="IPR011989">
    <property type="entry name" value="ARM-like"/>
</dbReference>
<dbReference type="InterPro" id="IPR039717">
    <property type="entry name" value="Hgh1"/>
</dbReference>
<gene>
    <name evidence="5" type="ORF">LOTGIDRAFT_226261</name>
</gene>
<dbReference type="InterPro" id="IPR007205">
    <property type="entry name" value="Protein_HGH1_N"/>
</dbReference>
<dbReference type="InterPro" id="IPR016024">
    <property type="entry name" value="ARM-type_fold"/>
</dbReference>
<dbReference type="PANTHER" id="PTHR13387">
    <property type="entry name" value="PROTEIN HGH1 HOMOLOG"/>
    <property type="match status" value="1"/>
</dbReference>
<dbReference type="CTD" id="20247339"/>
<dbReference type="InterPro" id="IPR007206">
    <property type="entry name" value="Protein_HGH1_C"/>
</dbReference>
<comment type="similarity">
    <text evidence="1">Belongs to the HGH1 family.</text>
</comment>
<dbReference type="GeneID" id="20247339"/>
<evidence type="ECO:0000313" key="5">
    <source>
        <dbReference type="EMBL" id="ESO99588.1"/>
    </source>
</evidence>
<dbReference type="RefSeq" id="XP_009049748.1">
    <property type="nucleotide sequence ID" value="XM_009051500.1"/>
</dbReference>
<name>V4A6M9_LOTGI</name>
<evidence type="ECO:0000259" key="3">
    <source>
        <dbReference type="Pfam" id="PF04063"/>
    </source>
</evidence>
<protein>
    <recommendedName>
        <fullName evidence="2">Protein HGH1 homolog</fullName>
    </recommendedName>
</protein>
<dbReference type="AlphaFoldDB" id="V4A6M9"/>
<evidence type="ECO:0000259" key="4">
    <source>
        <dbReference type="Pfam" id="PF04064"/>
    </source>
</evidence>